<dbReference type="AlphaFoldDB" id="A0A2P8CSQ8"/>
<dbReference type="OrthoDB" id="670608at2"/>
<dbReference type="RefSeq" id="WP_106525354.1">
    <property type="nucleotide sequence ID" value="NZ_PYGD01000016.1"/>
</dbReference>
<proteinExistence type="predicted"/>
<name>A0A2P8CSQ8_9BACT</name>
<protein>
    <submittedName>
        <fullName evidence="2">Uncharacterized protein DUF1801</fullName>
    </submittedName>
</protein>
<dbReference type="EMBL" id="PYGD01000016">
    <property type="protein sequence ID" value="PSK87982.1"/>
    <property type="molecule type" value="Genomic_DNA"/>
</dbReference>
<reference evidence="2 3" key="1">
    <citation type="submission" date="2018-03" db="EMBL/GenBank/DDBJ databases">
        <title>Genomic Encyclopedia of Type Strains, Phase III (KMG-III): the genomes of soil and plant-associated and newly described type strains.</title>
        <authorList>
            <person name="Whitman W."/>
        </authorList>
    </citation>
    <scope>NUCLEOTIDE SEQUENCE [LARGE SCALE GENOMIC DNA]</scope>
    <source>
        <strain evidence="2 3">CGMCC 1.12700</strain>
    </source>
</reference>
<comment type="caution">
    <text evidence="2">The sequence shown here is derived from an EMBL/GenBank/DDBJ whole genome shotgun (WGS) entry which is preliminary data.</text>
</comment>
<keyword evidence="3" id="KW-1185">Reference proteome</keyword>
<evidence type="ECO:0000313" key="3">
    <source>
        <dbReference type="Proteomes" id="UP000240572"/>
    </source>
</evidence>
<accession>A0A2P8CSQ8</accession>
<gene>
    <name evidence="2" type="ORF">B0I18_11612</name>
</gene>
<dbReference type="InterPro" id="IPR014922">
    <property type="entry name" value="YdhG-like"/>
</dbReference>
<dbReference type="Pfam" id="PF08818">
    <property type="entry name" value="DUF1801"/>
    <property type="match status" value="1"/>
</dbReference>
<feature type="domain" description="YdhG-like" evidence="1">
    <location>
        <begin position="17"/>
        <end position="109"/>
    </location>
</feature>
<evidence type="ECO:0000313" key="2">
    <source>
        <dbReference type="EMBL" id="PSK87982.1"/>
    </source>
</evidence>
<evidence type="ECO:0000259" key="1">
    <source>
        <dbReference type="Pfam" id="PF08818"/>
    </source>
</evidence>
<dbReference type="Proteomes" id="UP000240572">
    <property type="component" value="Unassembled WGS sequence"/>
</dbReference>
<dbReference type="SUPFAM" id="SSF159888">
    <property type="entry name" value="YdhG-like"/>
    <property type="match status" value="1"/>
</dbReference>
<dbReference type="Gene3D" id="3.90.1150.200">
    <property type="match status" value="1"/>
</dbReference>
<sequence length="115" mass="13561">MLSPADRYFQNKEEPIKSCLLFMRQYILKYDGHLTEAWKYGMPFFCYGKKMCCYLWVHKKLGQPYLGIVEGGRIDHPLLLQEARSRMKILLLDPDADLPLDTIHEVLDAMLGFYR</sequence>
<organism evidence="2 3">
    <name type="scientific">Taibaiella chishuiensis</name>
    <dbReference type="NCBI Taxonomy" id="1434707"/>
    <lineage>
        <taxon>Bacteria</taxon>
        <taxon>Pseudomonadati</taxon>
        <taxon>Bacteroidota</taxon>
        <taxon>Chitinophagia</taxon>
        <taxon>Chitinophagales</taxon>
        <taxon>Chitinophagaceae</taxon>
        <taxon>Taibaiella</taxon>
    </lineage>
</organism>